<protein>
    <recommendedName>
        <fullName evidence="6">NlpC/P60 domain-containing protein</fullName>
    </recommendedName>
</protein>
<feature type="domain" description="NlpC/P60" evidence="6">
    <location>
        <begin position="215"/>
        <end position="330"/>
    </location>
</feature>
<keyword evidence="4" id="KW-0788">Thiol protease</keyword>
<keyword evidence="8" id="KW-1185">Reference proteome</keyword>
<dbReference type="PROSITE" id="PS51935">
    <property type="entry name" value="NLPC_P60"/>
    <property type="match status" value="1"/>
</dbReference>
<dbReference type="PANTHER" id="PTHR47359">
    <property type="entry name" value="PEPTIDOGLYCAN DL-ENDOPEPTIDASE CWLO"/>
    <property type="match status" value="1"/>
</dbReference>
<dbReference type="InterPro" id="IPR038765">
    <property type="entry name" value="Papain-like_cys_pep_sf"/>
</dbReference>
<dbReference type="OrthoDB" id="5177647at2"/>
<comment type="similarity">
    <text evidence="1">Belongs to the peptidase C40 family.</text>
</comment>
<reference evidence="8" key="1">
    <citation type="submission" date="2018-09" db="EMBL/GenBank/DDBJ databases">
        <authorList>
            <person name="Zhu H."/>
        </authorList>
    </citation>
    <scope>NUCLEOTIDE SEQUENCE [LARGE SCALE GENOMIC DNA]</scope>
    <source>
        <strain evidence="8">K1W22B-1</strain>
    </source>
</reference>
<organism evidence="7 8">
    <name type="scientific">Nocardioides cavernaquae</name>
    <dbReference type="NCBI Taxonomy" id="2321396"/>
    <lineage>
        <taxon>Bacteria</taxon>
        <taxon>Bacillati</taxon>
        <taxon>Actinomycetota</taxon>
        <taxon>Actinomycetes</taxon>
        <taxon>Propionibacteriales</taxon>
        <taxon>Nocardioidaceae</taxon>
        <taxon>Nocardioides</taxon>
    </lineage>
</organism>
<feature type="coiled-coil region" evidence="5">
    <location>
        <begin position="158"/>
        <end position="192"/>
    </location>
</feature>
<dbReference type="PANTHER" id="PTHR47359:SF3">
    <property type="entry name" value="NLP_P60 DOMAIN-CONTAINING PROTEIN-RELATED"/>
    <property type="match status" value="1"/>
</dbReference>
<dbReference type="Pfam" id="PF00877">
    <property type="entry name" value="NLPC_P60"/>
    <property type="match status" value="1"/>
</dbReference>
<gene>
    <name evidence="7" type="ORF">D4739_00385</name>
</gene>
<dbReference type="SUPFAM" id="SSF54001">
    <property type="entry name" value="Cysteine proteinases"/>
    <property type="match status" value="1"/>
</dbReference>
<evidence type="ECO:0000256" key="4">
    <source>
        <dbReference type="ARBA" id="ARBA00022807"/>
    </source>
</evidence>
<dbReference type="InterPro" id="IPR000064">
    <property type="entry name" value="NLP_P60_dom"/>
</dbReference>
<comment type="caution">
    <text evidence="7">The sequence shown here is derived from an EMBL/GenBank/DDBJ whole genome shotgun (WGS) entry which is preliminary data.</text>
</comment>
<evidence type="ECO:0000256" key="5">
    <source>
        <dbReference type="SAM" id="Coils"/>
    </source>
</evidence>
<sequence>MRHGQKRIITALTGTCAMFTIALVPMSPSSAEPDIDDVKARVERLHTQAEQASERYNDARILRDKLEQDLADVKADEKAQQAVVAEIESAVDEAITAQYEGHALSATGEMVASEDPGQFLTQLTTLHAYNDVQSETLASYDKARQALDIRHDAVAERAAELKSVAKRLAKEKAEVEAKTAAAKKILDGLEQAEMERYLAEVSRGNVTRIPEVSASGRAAAAVQFALAQIGDPYVWGAAGPGSWDCSGLTMAAWGAAGVGLPHSSAAQSGTGTRISISQLQPGDLVFYYSPISHVAMYIGGGKIVHAPHSGAVVSIAELNRMPITTAVRPG</sequence>
<evidence type="ECO:0000256" key="3">
    <source>
        <dbReference type="ARBA" id="ARBA00022801"/>
    </source>
</evidence>
<accession>A0A3A5H9X4</accession>
<dbReference type="RefSeq" id="WP_120058646.1">
    <property type="nucleotide sequence ID" value="NZ_QYRP01000002.1"/>
</dbReference>
<dbReference type="AlphaFoldDB" id="A0A3A5H9X4"/>
<keyword evidence="2" id="KW-0645">Protease</keyword>
<evidence type="ECO:0000313" key="7">
    <source>
        <dbReference type="EMBL" id="RJS44850.1"/>
    </source>
</evidence>
<evidence type="ECO:0000259" key="6">
    <source>
        <dbReference type="PROSITE" id="PS51935"/>
    </source>
</evidence>
<keyword evidence="3" id="KW-0378">Hydrolase</keyword>
<evidence type="ECO:0000256" key="2">
    <source>
        <dbReference type="ARBA" id="ARBA00022670"/>
    </source>
</evidence>
<feature type="coiled-coil region" evidence="5">
    <location>
        <begin position="35"/>
        <end position="83"/>
    </location>
</feature>
<dbReference type="GO" id="GO:0006508">
    <property type="term" value="P:proteolysis"/>
    <property type="evidence" value="ECO:0007669"/>
    <property type="project" value="UniProtKB-KW"/>
</dbReference>
<proteinExistence type="inferred from homology"/>
<dbReference type="Gene3D" id="3.90.1720.10">
    <property type="entry name" value="endopeptidase domain like (from Nostoc punctiforme)"/>
    <property type="match status" value="1"/>
</dbReference>
<name>A0A3A5H9X4_9ACTN</name>
<dbReference type="Proteomes" id="UP000276542">
    <property type="component" value="Unassembled WGS sequence"/>
</dbReference>
<dbReference type="InterPro" id="IPR051794">
    <property type="entry name" value="PG_Endopeptidase_C40"/>
</dbReference>
<evidence type="ECO:0000256" key="1">
    <source>
        <dbReference type="ARBA" id="ARBA00007074"/>
    </source>
</evidence>
<keyword evidence="5" id="KW-0175">Coiled coil</keyword>
<dbReference type="GO" id="GO:0008234">
    <property type="term" value="F:cysteine-type peptidase activity"/>
    <property type="evidence" value="ECO:0007669"/>
    <property type="project" value="UniProtKB-KW"/>
</dbReference>
<evidence type="ECO:0000313" key="8">
    <source>
        <dbReference type="Proteomes" id="UP000276542"/>
    </source>
</evidence>
<dbReference type="EMBL" id="QYRP01000002">
    <property type="protein sequence ID" value="RJS44850.1"/>
    <property type="molecule type" value="Genomic_DNA"/>
</dbReference>